<feature type="transmembrane region" description="Helical" evidence="9">
    <location>
        <begin position="371"/>
        <end position="392"/>
    </location>
</feature>
<evidence type="ECO:0000256" key="2">
    <source>
        <dbReference type="ARBA" id="ARBA00010992"/>
    </source>
</evidence>
<organism evidence="11 12">
    <name type="scientific">Tilletia walkeri</name>
    <dbReference type="NCBI Taxonomy" id="117179"/>
    <lineage>
        <taxon>Eukaryota</taxon>
        <taxon>Fungi</taxon>
        <taxon>Dikarya</taxon>
        <taxon>Basidiomycota</taxon>
        <taxon>Ustilaginomycotina</taxon>
        <taxon>Exobasidiomycetes</taxon>
        <taxon>Tilletiales</taxon>
        <taxon>Tilletiaceae</taxon>
        <taxon>Tilletia</taxon>
    </lineage>
</organism>
<dbReference type="PROSITE" id="PS00217">
    <property type="entry name" value="SUGAR_TRANSPORT_2"/>
    <property type="match status" value="1"/>
</dbReference>
<feature type="domain" description="Major facilitator superfamily (MFS) profile" evidence="10">
    <location>
        <begin position="60"/>
        <end position="490"/>
    </location>
</feature>
<dbReference type="InterPro" id="IPR050360">
    <property type="entry name" value="MFS_Sugar_Transporters"/>
</dbReference>
<evidence type="ECO:0000313" key="11">
    <source>
        <dbReference type="EMBL" id="KAE8269546.1"/>
    </source>
</evidence>
<reference evidence="11" key="1">
    <citation type="submission" date="2016-04" db="EMBL/GenBank/DDBJ databases">
        <authorList>
            <person name="Nguyen H.D."/>
            <person name="Samba Siva P."/>
            <person name="Cullis J."/>
            <person name="Levesque C.A."/>
            <person name="Hambleton S."/>
        </authorList>
    </citation>
    <scope>NUCLEOTIDE SEQUENCE</scope>
    <source>
        <strain evidence="11">DAOMC 236422</strain>
    </source>
</reference>
<evidence type="ECO:0000259" key="10">
    <source>
        <dbReference type="PROSITE" id="PS50850"/>
    </source>
</evidence>
<keyword evidence="12" id="KW-1185">Reference proteome</keyword>
<dbReference type="GO" id="GO:0016020">
    <property type="term" value="C:membrane"/>
    <property type="evidence" value="ECO:0007669"/>
    <property type="project" value="UniProtKB-SubCell"/>
</dbReference>
<dbReference type="InterPro" id="IPR036259">
    <property type="entry name" value="MFS_trans_sf"/>
</dbReference>
<dbReference type="SUPFAM" id="SSF103473">
    <property type="entry name" value="MFS general substrate transporter"/>
    <property type="match status" value="1"/>
</dbReference>
<feature type="compositionally biased region" description="Basic residues" evidence="8">
    <location>
        <begin position="625"/>
        <end position="641"/>
    </location>
</feature>
<sequence>MSGSVRSGHVPPHSRRESTDSYASSVGSGNRAIRPPRIEMAATSPLSKIGIKGDGLMLFITCFASIGVFLFGYDQGVMSGIITGPHFRAYFREPTAYEIGTMVAILEIGALCTSLACGTLADIFGRKNVLFWGAILFSIGGAIQTFTTGFTSMVIGRVIAGFGVGTLSMIVPTYQSEISPAENRGMLACIEFTGNIAGYAASVWIDYFCSYIPSDLSWRLPLSIQVLIGLTLAFGSLLLPESPRWLLDHDKDEEGMRVLADLHGGGNPREPRARLEYREIKENVLTLRKEPDRSYTAMWRRYRYRTWIACSSQMFAQLNGINVISYYAPLVFESAGWLGRDALLMTGINGIIYILSTVPTWFLVDTWGRRPILLSGSVIMAISLALCGYFLYLDTSFTAKAVVGCVIVFNAAFGFSWGPIPWLLPAEIMPLAFRAKGASLSTATNWAFNFIIGEGTPILQEKIKWRLYPMHAFFCTCSFILVFFMYPETMGVPLERSSAHNPSYYVSVAFRFGDEPSAVPQGDDSDDEDDEEAVRPPRPIRTSISSHPRFMSSEERAARAAAARVAAEERARAENAGLFGIIAAPRRWIGRLLGANASEPDRRLYQSGLGPSSIPLEDITSSNAARHRKKDAKKKVTKGKAKAPSDQQTSRSKYAAEPIDDLPTNDIPANTDVADDGEETQFKLGMSEDEGNDSGGQSGAMGQDGPGVHGRDDSDEDDLEWESGRR</sequence>
<dbReference type="AlphaFoldDB" id="A0A8X7T5I3"/>
<dbReference type="EMBL" id="LWDG02000089">
    <property type="protein sequence ID" value="KAE8269546.1"/>
    <property type="molecule type" value="Genomic_DNA"/>
</dbReference>
<evidence type="ECO:0000256" key="4">
    <source>
        <dbReference type="ARBA" id="ARBA00022692"/>
    </source>
</evidence>
<feature type="transmembrane region" description="Helical" evidence="9">
    <location>
        <begin position="129"/>
        <end position="148"/>
    </location>
</feature>
<dbReference type="Pfam" id="PF00083">
    <property type="entry name" value="Sugar_tr"/>
    <property type="match status" value="1"/>
</dbReference>
<feature type="transmembrane region" description="Helical" evidence="9">
    <location>
        <begin position="96"/>
        <end position="117"/>
    </location>
</feature>
<dbReference type="InterPro" id="IPR003663">
    <property type="entry name" value="Sugar/inositol_transpt"/>
</dbReference>
<dbReference type="PROSITE" id="PS50850">
    <property type="entry name" value="MFS"/>
    <property type="match status" value="1"/>
</dbReference>
<keyword evidence="4 9" id="KW-0812">Transmembrane</keyword>
<dbReference type="FunFam" id="1.20.1250.20:FF:000119">
    <property type="entry name" value="MFS monosaccharide transporter, putative"/>
    <property type="match status" value="1"/>
</dbReference>
<keyword evidence="3" id="KW-0813">Transport</keyword>
<dbReference type="InterPro" id="IPR005829">
    <property type="entry name" value="Sugar_transporter_CS"/>
</dbReference>
<gene>
    <name evidence="11" type="ORF">A4X09_0g2803</name>
</gene>
<feature type="transmembrane region" description="Helical" evidence="9">
    <location>
        <begin position="56"/>
        <end position="76"/>
    </location>
</feature>
<comment type="caution">
    <text evidence="11">The sequence shown here is derived from an EMBL/GenBank/DDBJ whole genome shotgun (WGS) entry which is preliminary data.</text>
</comment>
<feature type="transmembrane region" description="Helical" evidence="9">
    <location>
        <begin position="307"/>
        <end position="330"/>
    </location>
</feature>
<name>A0A8X7T5I3_9BASI</name>
<dbReference type="GO" id="GO:0005351">
    <property type="term" value="F:carbohydrate:proton symporter activity"/>
    <property type="evidence" value="ECO:0007669"/>
    <property type="project" value="TreeGrafter"/>
</dbReference>
<feature type="compositionally biased region" description="Acidic residues" evidence="8">
    <location>
        <begin position="713"/>
        <end position="726"/>
    </location>
</feature>
<feature type="transmembrane region" description="Helical" evidence="9">
    <location>
        <begin position="467"/>
        <end position="486"/>
    </location>
</feature>
<evidence type="ECO:0000313" key="12">
    <source>
        <dbReference type="Proteomes" id="UP000078113"/>
    </source>
</evidence>
<proteinExistence type="inferred from homology"/>
<dbReference type="PANTHER" id="PTHR48022">
    <property type="entry name" value="PLASTIDIC GLUCOSE TRANSPORTER 4"/>
    <property type="match status" value="1"/>
</dbReference>
<evidence type="ECO:0000256" key="8">
    <source>
        <dbReference type="SAM" id="MobiDB-lite"/>
    </source>
</evidence>
<comment type="subcellular location">
    <subcellularLocation>
        <location evidence="1">Membrane</location>
        <topology evidence="1">Multi-pass membrane protein</topology>
    </subcellularLocation>
</comment>
<feature type="transmembrane region" description="Helical" evidence="9">
    <location>
        <begin position="154"/>
        <end position="174"/>
    </location>
</feature>
<reference evidence="11" key="2">
    <citation type="journal article" date="2019" name="IMA Fungus">
        <title>Genome sequencing and comparison of five Tilletia species to identify candidate genes for the detection of regulated species infecting wheat.</title>
        <authorList>
            <person name="Nguyen H.D.T."/>
            <person name="Sultana T."/>
            <person name="Kesanakurti P."/>
            <person name="Hambleton S."/>
        </authorList>
    </citation>
    <scope>NUCLEOTIDE SEQUENCE</scope>
    <source>
        <strain evidence="11">DAOMC 236422</strain>
    </source>
</reference>
<evidence type="ECO:0000256" key="6">
    <source>
        <dbReference type="ARBA" id="ARBA00023136"/>
    </source>
</evidence>
<comment type="similarity">
    <text evidence="2">Belongs to the major facilitator superfamily. Sugar transporter (TC 2.A.1.1) family.</text>
</comment>
<feature type="transmembrane region" description="Helical" evidence="9">
    <location>
        <begin position="398"/>
        <end position="424"/>
    </location>
</feature>
<dbReference type="Proteomes" id="UP000078113">
    <property type="component" value="Unassembled WGS sequence"/>
</dbReference>
<dbReference type="InterPro" id="IPR005828">
    <property type="entry name" value="MFS_sugar_transport-like"/>
</dbReference>
<feature type="compositionally biased region" description="Acidic residues" evidence="8">
    <location>
        <begin position="523"/>
        <end position="532"/>
    </location>
</feature>
<keyword evidence="5 9" id="KW-1133">Transmembrane helix</keyword>
<keyword evidence="6 9" id="KW-0472">Membrane</keyword>
<comment type="catalytic activity">
    <reaction evidence="7">
        <text>myo-inositol(out) + H(+)(out) = myo-inositol(in) + H(+)(in)</text>
        <dbReference type="Rhea" id="RHEA:60364"/>
        <dbReference type="ChEBI" id="CHEBI:15378"/>
        <dbReference type="ChEBI" id="CHEBI:17268"/>
    </reaction>
</comment>
<dbReference type="PANTHER" id="PTHR48022:SF73">
    <property type="entry name" value="METABOLITE TRANSPORT PROTEIN YDL199C-RELATED"/>
    <property type="match status" value="1"/>
</dbReference>
<dbReference type="InterPro" id="IPR020846">
    <property type="entry name" value="MFS_dom"/>
</dbReference>
<accession>A0A8X7T5I3</accession>
<protein>
    <recommendedName>
        <fullName evidence="10">Major facilitator superfamily (MFS) profile domain-containing protein</fullName>
    </recommendedName>
</protein>
<feature type="transmembrane region" description="Helical" evidence="9">
    <location>
        <begin position="186"/>
        <end position="205"/>
    </location>
</feature>
<feature type="region of interest" description="Disordered" evidence="8">
    <location>
        <begin position="604"/>
        <end position="726"/>
    </location>
</feature>
<dbReference type="Gene3D" id="1.20.1250.20">
    <property type="entry name" value="MFS general substrate transporter like domains"/>
    <property type="match status" value="1"/>
</dbReference>
<feature type="compositionally biased region" description="Gly residues" evidence="8">
    <location>
        <begin position="693"/>
        <end position="708"/>
    </location>
</feature>
<evidence type="ECO:0000256" key="5">
    <source>
        <dbReference type="ARBA" id="ARBA00022989"/>
    </source>
</evidence>
<feature type="region of interest" description="Disordered" evidence="8">
    <location>
        <begin position="517"/>
        <end position="546"/>
    </location>
</feature>
<evidence type="ECO:0000256" key="9">
    <source>
        <dbReference type="SAM" id="Phobius"/>
    </source>
</evidence>
<feature type="transmembrane region" description="Helical" evidence="9">
    <location>
        <begin position="217"/>
        <end position="239"/>
    </location>
</feature>
<evidence type="ECO:0000256" key="7">
    <source>
        <dbReference type="ARBA" id="ARBA00049119"/>
    </source>
</evidence>
<dbReference type="PRINTS" id="PR00171">
    <property type="entry name" value="SUGRTRNSPORT"/>
</dbReference>
<feature type="region of interest" description="Disordered" evidence="8">
    <location>
        <begin position="1"/>
        <end position="31"/>
    </location>
</feature>
<dbReference type="NCBIfam" id="TIGR00879">
    <property type="entry name" value="SP"/>
    <property type="match status" value="1"/>
</dbReference>
<evidence type="ECO:0000256" key="3">
    <source>
        <dbReference type="ARBA" id="ARBA00022448"/>
    </source>
</evidence>
<feature type="transmembrane region" description="Helical" evidence="9">
    <location>
        <begin position="342"/>
        <end position="364"/>
    </location>
</feature>
<evidence type="ECO:0000256" key="1">
    <source>
        <dbReference type="ARBA" id="ARBA00004141"/>
    </source>
</evidence>